<keyword evidence="3" id="KW-1185">Reference proteome</keyword>
<evidence type="ECO:0000313" key="3">
    <source>
        <dbReference type="Proteomes" id="UP000530571"/>
    </source>
</evidence>
<organism evidence="2 3">
    <name type="scientific">Martelella radicis</name>
    <dbReference type="NCBI Taxonomy" id="1397476"/>
    <lineage>
        <taxon>Bacteria</taxon>
        <taxon>Pseudomonadati</taxon>
        <taxon>Pseudomonadota</taxon>
        <taxon>Alphaproteobacteria</taxon>
        <taxon>Hyphomicrobiales</taxon>
        <taxon>Aurantimonadaceae</taxon>
        <taxon>Martelella</taxon>
    </lineage>
</organism>
<comment type="caution">
    <text evidence="2">The sequence shown here is derived from an EMBL/GenBank/DDBJ whole genome shotgun (WGS) entry which is preliminary data.</text>
</comment>
<evidence type="ECO:0000259" key="1">
    <source>
        <dbReference type="Pfam" id="PF04230"/>
    </source>
</evidence>
<evidence type="ECO:0000313" key="2">
    <source>
        <dbReference type="EMBL" id="MBB4122703.1"/>
    </source>
</evidence>
<proteinExistence type="predicted"/>
<name>A0A7W6KJY3_9HYPH</name>
<gene>
    <name evidence="2" type="ORF">GGR30_002637</name>
</gene>
<dbReference type="InterPro" id="IPR007345">
    <property type="entry name" value="Polysacch_pyruvyl_Trfase"/>
</dbReference>
<dbReference type="Pfam" id="PF04230">
    <property type="entry name" value="PS_pyruv_trans"/>
    <property type="match status" value="1"/>
</dbReference>
<feature type="domain" description="Polysaccharide pyruvyl transferase" evidence="1">
    <location>
        <begin position="15"/>
        <end position="315"/>
    </location>
</feature>
<accession>A0A7W6KJY3</accession>
<dbReference type="AlphaFoldDB" id="A0A7W6KJY3"/>
<reference evidence="2 3" key="1">
    <citation type="submission" date="2020-08" db="EMBL/GenBank/DDBJ databases">
        <title>Genomic Encyclopedia of Type Strains, Phase IV (KMG-IV): sequencing the most valuable type-strain genomes for metagenomic binning, comparative biology and taxonomic classification.</title>
        <authorList>
            <person name="Goeker M."/>
        </authorList>
    </citation>
    <scope>NUCLEOTIDE SEQUENCE [LARGE SCALE GENOMIC DNA]</scope>
    <source>
        <strain evidence="2 3">DSM 28101</strain>
    </source>
</reference>
<dbReference type="Proteomes" id="UP000530571">
    <property type="component" value="Unassembled WGS sequence"/>
</dbReference>
<dbReference type="EMBL" id="JACIDZ010000008">
    <property type="protein sequence ID" value="MBB4122703.1"/>
    <property type="molecule type" value="Genomic_DNA"/>
</dbReference>
<protein>
    <recommendedName>
        <fullName evidence="1">Polysaccharide pyruvyl transferase domain-containing protein</fullName>
    </recommendedName>
</protein>
<dbReference type="RefSeq" id="WP_281378125.1">
    <property type="nucleotide sequence ID" value="NZ_JACIDZ010000008.1"/>
</dbReference>
<sequence>MAKRIGIFTYHFSENFGALMQAYGTRQWLIQQGHEAEFVNYHPRYVEEGGDFAGLLDPSRFRSNLKIAYLKLSRLQRKYLGNRQQAELFAAFHRDVLGVTGPRLETKEEVEAFLTSPEGRFDMLITGSDQIWNPSDQKGLDPVYFLAFRPEVKARRVTYAPSFGRATLAAAYNEDVKTYISTVDGLSVREQSGVSILRSITGREAMCVPDPAILLGDFSSLVERAEPVRDGHVFCYALRSGDGIREVTEEVSRAVGAPIVSPYNVHRRWREIGETVYPSPAGWVSLINNSEFSVTNSFHGTVLSILLQKPFLVVGLPGVKGGLNERAKDLLQKLELTDRFVEAGDVATARRRIGEPIDWAKTSERLQAMQKTGRDFLNMQLEHIS</sequence>